<comment type="caution">
    <text evidence="3">The sequence shown here is derived from an EMBL/GenBank/DDBJ whole genome shotgun (WGS) entry which is preliminary data.</text>
</comment>
<evidence type="ECO:0000256" key="1">
    <source>
        <dbReference type="SAM" id="Coils"/>
    </source>
</evidence>
<feature type="compositionally biased region" description="Basic and acidic residues" evidence="2">
    <location>
        <begin position="262"/>
        <end position="278"/>
    </location>
</feature>
<evidence type="ECO:0000256" key="2">
    <source>
        <dbReference type="SAM" id="MobiDB-lite"/>
    </source>
</evidence>
<proteinExistence type="predicted"/>
<dbReference type="STRING" id="1449350.OCH239_05315"/>
<keyword evidence="1" id="KW-0175">Coiled coil</keyword>
<dbReference type="AlphaFoldDB" id="X7EDW1"/>
<name>X7EDW1_9RHOB</name>
<feature type="region of interest" description="Disordered" evidence="2">
    <location>
        <begin position="252"/>
        <end position="278"/>
    </location>
</feature>
<evidence type="ECO:0000313" key="3">
    <source>
        <dbReference type="EMBL" id="ETX14060.1"/>
    </source>
</evidence>
<dbReference type="EMBL" id="JALZ01000014">
    <property type="protein sequence ID" value="ETX14060.1"/>
    <property type="molecule type" value="Genomic_DNA"/>
</dbReference>
<protein>
    <submittedName>
        <fullName evidence="3">Uncharacterized protein</fullName>
    </submittedName>
</protein>
<organism evidence="3 4">
    <name type="scientific">Roseivivax halodurans JCM 10272</name>
    <dbReference type="NCBI Taxonomy" id="1449350"/>
    <lineage>
        <taxon>Bacteria</taxon>
        <taxon>Pseudomonadati</taxon>
        <taxon>Pseudomonadota</taxon>
        <taxon>Alphaproteobacteria</taxon>
        <taxon>Rhodobacterales</taxon>
        <taxon>Roseobacteraceae</taxon>
        <taxon>Roseivivax</taxon>
    </lineage>
</organism>
<reference evidence="3 4" key="1">
    <citation type="submission" date="2014-01" db="EMBL/GenBank/DDBJ databases">
        <title>Roseivivax halodurans JCM 10272 Genome Sequencing.</title>
        <authorList>
            <person name="Lai Q."/>
            <person name="Li G."/>
            <person name="Shao Z."/>
        </authorList>
    </citation>
    <scope>NUCLEOTIDE SEQUENCE [LARGE SCALE GENOMIC DNA]</scope>
    <source>
        <strain evidence="3 4">JCM 10272</strain>
    </source>
</reference>
<feature type="coiled-coil region" evidence="1">
    <location>
        <begin position="174"/>
        <end position="201"/>
    </location>
</feature>
<dbReference type="Proteomes" id="UP000022447">
    <property type="component" value="Unassembled WGS sequence"/>
</dbReference>
<keyword evidence="4" id="KW-1185">Reference proteome</keyword>
<accession>X7EDW1</accession>
<gene>
    <name evidence="3" type="ORF">OCH239_05315</name>
</gene>
<sequence length="278" mass="31250">MFSTPLWRSSGLPDGMGGPGVVKAELEKLGGAFDFWTRWYRAAFEGKPLELEFQRRIATEVEDKDWTGEDAPQKVAKRIGEIEDEMRDERPASVPDLDAQRLATHVRKLLENPKMTLITAEGAADQTERAIRAYLREAPANDLPEELQHLHALPEHFRSVARIVRTDQTKQMKIDALTRAIEALNADVAKLESDLRIARSKTLNGRFKIKAMEALGTTVCSLPFIAGLAFASSHFFGFELSDLTLENYREWSSDSQNAEPAPEAKIEYRPTLPDARDV</sequence>
<evidence type="ECO:0000313" key="4">
    <source>
        <dbReference type="Proteomes" id="UP000022447"/>
    </source>
</evidence>